<feature type="compositionally biased region" description="Polar residues" evidence="3">
    <location>
        <begin position="108"/>
        <end position="118"/>
    </location>
</feature>
<dbReference type="PANTHER" id="PTHR30203:SF33">
    <property type="entry name" value="BLR4455 PROTEIN"/>
    <property type="match status" value="1"/>
</dbReference>
<evidence type="ECO:0000313" key="4">
    <source>
        <dbReference type="EMBL" id="AOR78942.1"/>
    </source>
</evidence>
<keyword evidence="2" id="KW-1134">Transmembrane beta strand</keyword>
<reference evidence="7" key="3">
    <citation type="journal article" date="2017" name="J. Biotechnol.">
        <title>Complete genome sequence of Novosphingobium resinovorum SA1, a versatile xenobiotic-degrading bacterium capable of utilizing sulfanilic acid.</title>
        <authorList>
            <person name="Hegedus B."/>
            <person name="Kos P.B."/>
            <person name="Balint B."/>
            <person name="Maroti G."/>
            <person name="Gan H.M."/>
            <person name="Perei K."/>
            <person name="Rakhely G."/>
        </authorList>
    </citation>
    <scope>NUCLEOTIDE SEQUENCE [LARGE SCALE GENOMIC DNA]</scope>
    <source>
        <strain evidence="7">SA1</strain>
    </source>
</reference>
<protein>
    <submittedName>
        <fullName evidence="5">RND efflux system outer membrane lipoprotein</fullName>
    </submittedName>
</protein>
<comment type="similarity">
    <text evidence="1 2">Belongs to the outer membrane factor (OMF) (TC 1.B.17) family.</text>
</comment>
<keyword evidence="2" id="KW-0812">Transmembrane</keyword>
<dbReference type="SUPFAM" id="SSF56954">
    <property type="entry name" value="Outer membrane efflux proteins (OEP)"/>
    <property type="match status" value="1"/>
</dbReference>
<accession>A0A031K122</accession>
<dbReference type="InterPro" id="IPR010131">
    <property type="entry name" value="MdtP/NodT-like"/>
</dbReference>
<comment type="subcellular location">
    <subcellularLocation>
        <location evidence="2">Cell membrane</location>
        <topology evidence="2">Lipid-anchor</topology>
    </subcellularLocation>
</comment>
<dbReference type="InterPro" id="IPR003423">
    <property type="entry name" value="OMP_efflux"/>
</dbReference>
<keyword evidence="2" id="KW-0732">Signal</keyword>
<dbReference type="NCBIfam" id="TIGR01845">
    <property type="entry name" value="outer_NodT"/>
    <property type="match status" value="1"/>
</dbReference>
<organism evidence="5 6">
    <name type="scientific">Novosphingobium resinovorum</name>
    <dbReference type="NCBI Taxonomy" id="158500"/>
    <lineage>
        <taxon>Bacteria</taxon>
        <taxon>Pseudomonadati</taxon>
        <taxon>Pseudomonadota</taxon>
        <taxon>Alphaproteobacteria</taxon>
        <taxon>Sphingomonadales</taxon>
        <taxon>Sphingomonadaceae</taxon>
        <taxon>Novosphingobium</taxon>
    </lineage>
</organism>
<dbReference type="PATRIC" id="fig|158500.4.peg.1844"/>
<dbReference type="RefSeq" id="WP_036525184.1">
    <property type="nucleotide sequence ID" value="NZ_CP017076.1"/>
</dbReference>
<dbReference type="Gene3D" id="2.20.200.10">
    <property type="entry name" value="Outer membrane efflux proteins (OEP)"/>
    <property type="match status" value="1"/>
</dbReference>
<dbReference type="EMBL" id="JFYZ01000005">
    <property type="protein sequence ID" value="EZP82874.1"/>
    <property type="molecule type" value="Genomic_DNA"/>
</dbReference>
<dbReference type="KEGG" id="nre:BES08_18740"/>
<proteinExistence type="inferred from homology"/>
<feature type="region of interest" description="Disordered" evidence="3">
    <location>
        <begin position="107"/>
        <end position="134"/>
    </location>
</feature>
<dbReference type="Proteomes" id="UP000024329">
    <property type="component" value="Unassembled WGS sequence"/>
</dbReference>
<dbReference type="EMBL" id="CP017076">
    <property type="protein sequence ID" value="AOR78942.1"/>
    <property type="molecule type" value="Genomic_DNA"/>
</dbReference>
<name>A0A031K122_9SPHN</name>
<dbReference type="PANTHER" id="PTHR30203">
    <property type="entry name" value="OUTER MEMBRANE CATION EFFLUX PROTEIN"/>
    <property type="match status" value="1"/>
</dbReference>
<feature type="chain" id="PRO_5014483202" evidence="2">
    <location>
        <begin position="22"/>
        <end position="469"/>
    </location>
</feature>
<reference evidence="4" key="2">
    <citation type="submission" date="2016-08" db="EMBL/GenBank/DDBJ databases">
        <authorList>
            <person name="Seilhamer J.J."/>
        </authorList>
    </citation>
    <scope>NUCLEOTIDE SEQUENCE [LARGE SCALE GENOMIC DNA]</scope>
    <source>
        <strain evidence="4">SA1</strain>
        <plasmid evidence="4">pSA1</plasmid>
    </source>
</reference>
<dbReference type="Pfam" id="PF02321">
    <property type="entry name" value="OEP"/>
    <property type="match status" value="2"/>
</dbReference>
<dbReference type="GO" id="GO:0005886">
    <property type="term" value="C:plasma membrane"/>
    <property type="evidence" value="ECO:0007669"/>
    <property type="project" value="UniProtKB-SubCell"/>
</dbReference>
<keyword evidence="2" id="KW-0472">Membrane</keyword>
<evidence type="ECO:0000256" key="2">
    <source>
        <dbReference type="RuleBase" id="RU362097"/>
    </source>
</evidence>
<dbReference type="OrthoDB" id="9783100at2"/>
<evidence type="ECO:0000313" key="6">
    <source>
        <dbReference type="Proteomes" id="UP000024329"/>
    </source>
</evidence>
<evidence type="ECO:0000256" key="3">
    <source>
        <dbReference type="SAM" id="MobiDB-lite"/>
    </source>
</evidence>
<keyword evidence="2 5" id="KW-0449">Lipoprotein</keyword>
<dbReference type="Proteomes" id="UP000094626">
    <property type="component" value="Plasmid pSA1"/>
</dbReference>
<dbReference type="PROSITE" id="PS51257">
    <property type="entry name" value="PROKAR_LIPOPROTEIN"/>
    <property type="match status" value="1"/>
</dbReference>
<keyword evidence="7" id="KW-1185">Reference proteome</keyword>
<dbReference type="Gene3D" id="1.20.1600.10">
    <property type="entry name" value="Outer membrane efflux proteins (OEP)"/>
    <property type="match status" value="1"/>
</dbReference>
<evidence type="ECO:0000256" key="1">
    <source>
        <dbReference type="ARBA" id="ARBA00007613"/>
    </source>
</evidence>
<keyword evidence="2" id="KW-0564">Palmitate</keyword>
<dbReference type="GO" id="GO:0015562">
    <property type="term" value="F:efflux transmembrane transporter activity"/>
    <property type="evidence" value="ECO:0007669"/>
    <property type="project" value="InterPro"/>
</dbReference>
<feature type="signal peptide" evidence="2">
    <location>
        <begin position="1"/>
        <end position="21"/>
    </location>
</feature>
<dbReference type="eggNOG" id="COG1538">
    <property type="taxonomic scope" value="Bacteria"/>
</dbReference>
<sequence>MTGLARRLRFGLTLLAASSLAGCNLAPAYHPPTMPVPDHFAPLPGWSEAAPADAAPRGAWWEAFGDPALNAFEARLTADNPDLQAAVARYDQASAYARQARGALLPSASLQGSATRNRQSADKPLRGSGQPDVYSADQANGVVGYELDLWGKLRNQLTSRKAMAQASDADRAAAQLSLQAQLADSYFQLRGLDAQTRLLDDTVALYRKSRDLTAILYRGKLAAQMDVSRAEAQLGTAQAALTEVHSRRALLVNAIAVLVGTMPSDFAVTPADLPPALPAVPEGVPSELLQRRPDIASAERAMASANAGIGVARAAFYPSISFNALGGFQSAGSDPFKASDILWSLGPSINLPIFQGGRLKADLDAAHARFREMSAQYRGTVLRAFREVEDNRVLLSDLAKERGFNDTTVAAATQTSNAASDLYRAGTTSYLDVVTAQTSLFQAQQAALDVRTRHFVAAVDLVRALGGGW</sequence>
<gene>
    <name evidence="4" type="ORF">BES08_18740</name>
    <name evidence="5" type="ORF">BV97_01798</name>
</gene>
<dbReference type="AlphaFoldDB" id="A0A031K122"/>
<evidence type="ECO:0000313" key="5">
    <source>
        <dbReference type="EMBL" id="EZP82874.1"/>
    </source>
</evidence>
<evidence type="ECO:0000313" key="7">
    <source>
        <dbReference type="Proteomes" id="UP000094626"/>
    </source>
</evidence>
<geneLocation type="plasmid" evidence="4 7">
    <name>pSA1</name>
</geneLocation>
<keyword evidence="4" id="KW-0614">Plasmid</keyword>
<reference evidence="5 6" key="1">
    <citation type="submission" date="2014-03" db="EMBL/GenBank/DDBJ databases">
        <title>Whole genome sequence of Novosphingobium resinovorum KF1.</title>
        <authorList>
            <person name="Gan H.M."/>
            <person name="Gan H.Y."/>
            <person name="Chew T.H."/>
            <person name="Savka M.A."/>
        </authorList>
    </citation>
    <scope>NUCLEOTIDE SEQUENCE [LARGE SCALE GENOMIC DNA]</scope>
    <source>
        <strain evidence="5 6">KF1</strain>
    </source>
</reference>